<dbReference type="STRING" id="105785.A0A2J7R2Q5"/>
<keyword evidence="7" id="KW-0999">Mitochondrion inner membrane</keyword>
<keyword evidence="10" id="KW-0472">Membrane</keyword>
<protein>
    <submittedName>
        <fullName evidence="11">NADH dehydrogenase [ubiquinone] 1 alpha subcomplex subunit 5</fullName>
    </submittedName>
</protein>
<dbReference type="GO" id="GO:0005743">
    <property type="term" value="C:mitochondrial inner membrane"/>
    <property type="evidence" value="ECO:0007669"/>
    <property type="project" value="UniProtKB-SubCell"/>
</dbReference>
<evidence type="ECO:0000256" key="7">
    <source>
        <dbReference type="ARBA" id="ARBA00022792"/>
    </source>
</evidence>
<comment type="function">
    <text evidence="1">Accessory subunit of the mitochondrial membrane respiratory chain NADH dehydrogenase (Complex I), that is believed not to be involved in catalysis. Complex I functions in the transfer of electrons from NADH to the respiratory chain. The immediate electron acceptor for the enzyme is believed to be ubiquinone.</text>
</comment>
<dbReference type="EMBL" id="NEVH01007828">
    <property type="protein sequence ID" value="PNF35119.1"/>
    <property type="molecule type" value="Genomic_DNA"/>
</dbReference>
<evidence type="ECO:0000256" key="6">
    <source>
        <dbReference type="ARBA" id="ARBA00022660"/>
    </source>
</evidence>
<dbReference type="PANTHER" id="PTHR12653:SF0">
    <property type="entry name" value="NADH DEHYDROGENASE [UBIQUINONE] 1 ALPHA SUBCOMPLEX SUBUNIT 5"/>
    <property type="match status" value="1"/>
</dbReference>
<dbReference type="AlphaFoldDB" id="A0A2J7R2Q5"/>
<accession>A0A2J7R2Q5</accession>
<keyword evidence="9" id="KW-0496">Mitochondrion</keyword>
<gene>
    <name evidence="11" type="primary">NDUFA5</name>
    <name evidence="11" type="ORF">B7P43_G09465</name>
</gene>
<evidence type="ECO:0000256" key="8">
    <source>
        <dbReference type="ARBA" id="ARBA00022982"/>
    </source>
</evidence>
<evidence type="ECO:0000256" key="1">
    <source>
        <dbReference type="ARBA" id="ARBA00003195"/>
    </source>
</evidence>
<organism evidence="11 12">
    <name type="scientific">Cryptotermes secundus</name>
    <dbReference type="NCBI Taxonomy" id="105785"/>
    <lineage>
        <taxon>Eukaryota</taxon>
        <taxon>Metazoa</taxon>
        <taxon>Ecdysozoa</taxon>
        <taxon>Arthropoda</taxon>
        <taxon>Hexapoda</taxon>
        <taxon>Insecta</taxon>
        <taxon>Pterygota</taxon>
        <taxon>Neoptera</taxon>
        <taxon>Polyneoptera</taxon>
        <taxon>Dictyoptera</taxon>
        <taxon>Blattodea</taxon>
        <taxon>Blattoidea</taxon>
        <taxon>Termitoidae</taxon>
        <taxon>Kalotermitidae</taxon>
        <taxon>Cryptotermitinae</taxon>
        <taxon>Cryptotermes</taxon>
    </lineage>
</organism>
<comment type="similarity">
    <text evidence="3">Belongs to the complex I NDUFA5 subunit family.</text>
</comment>
<dbReference type="FunCoup" id="A0A2J7R2Q5">
    <property type="interactions" value="1161"/>
</dbReference>
<keyword evidence="8" id="KW-0249">Electron transport</keyword>
<dbReference type="PANTHER" id="PTHR12653">
    <property type="entry name" value="NADH-UBIQUINONE OXIDOREDUCTASE 13 KD-B SUBUNIT"/>
    <property type="match status" value="1"/>
</dbReference>
<dbReference type="InParanoid" id="A0A2J7R2Q5"/>
<dbReference type="Pfam" id="PF04716">
    <property type="entry name" value="ETC_C1_NDUFA5"/>
    <property type="match status" value="1"/>
</dbReference>
<evidence type="ECO:0000256" key="9">
    <source>
        <dbReference type="ARBA" id="ARBA00023128"/>
    </source>
</evidence>
<reference evidence="11 12" key="1">
    <citation type="submission" date="2017-12" db="EMBL/GenBank/DDBJ databases">
        <title>Hemimetabolous genomes reveal molecular basis of termite eusociality.</title>
        <authorList>
            <person name="Harrison M.C."/>
            <person name="Jongepier E."/>
            <person name="Robertson H.M."/>
            <person name="Arning N."/>
            <person name="Bitard-Feildel T."/>
            <person name="Chao H."/>
            <person name="Childers C.P."/>
            <person name="Dinh H."/>
            <person name="Doddapaneni H."/>
            <person name="Dugan S."/>
            <person name="Gowin J."/>
            <person name="Greiner C."/>
            <person name="Han Y."/>
            <person name="Hu H."/>
            <person name="Hughes D.S.T."/>
            <person name="Huylmans A.-K."/>
            <person name="Kemena C."/>
            <person name="Kremer L.P.M."/>
            <person name="Lee S.L."/>
            <person name="Lopez-Ezquerra A."/>
            <person name="Mallet L."/>
            <person name="Monroy-Kuhn J.M."/>
            <person name="Moser A."/>
            <person name="Murali S.C."/>
            <person name="Muzny D.M."/>
            <person name="Otani S."/>
            <person name="Piulachs M.-D."/>
            <person name="Poelchau M."/>
            <person name="Qu J."/>
            <person name="Schaub F."/>
            <person name="Wada-Katsumata A."/>
            <person name="Worley K.C."/>
            <person name="Xie Q."/>
            <person name="Ylla G."/>
            <person name="Poulsen M."/>
            <person name="Gibbs R.A."/>
            <person name="Schal C."/>
            <person name="Richards S."/>
            <person name="Belles X."/>
            <person name="Korb J."/>
            <person name="Bornberg-Bauer E."/>
        </authorList>
    </citation>
    <scope>NUCLEOTIDE SEQUENCE [LARGE SCALE GENOMIC DNA]</scope>
    <source>
        <tissue evidence="11">Whole body</tissue>
    </source>
</reference>
<comment type="subunit">
    <text evidence="4">Complex I is composed of 45 different subunits.</text>
</comment>
<keyword evidence="5" id="KW-0813">Transport</keyword>
<comment type="subcellular location">
    <subcellularLocation>
        <location evidence="2">Mitochondrion inner membrane</location>
        <topology evidence="2">Peripheral membrane protein</topology>
        <orientation evidence="2">Matrix side</orientation>
    </subcellularLocation>
</comment>
<name>A0A2J7R2Q5_9NEOP</name>
<dbReference type="Proteomes" id="UP000235965">
    <property type="component" value="Unassembled WGS sequence"/>
</dbReference>
<evidence type="ECO:0000256" key="3">
    <source>
        <dbReference type="ARBA" id="ARBA00010261"/>
    </source>
</evidence>
<keyword evidence="6" id="KW-0679">Respiratory chain</keyword>
<comment type="caution">
    <text evidence="11">The sequence shown here is derived from an EMBL/GenBank/DDBJ whole genome shotgun (WGS) entry which is preliminary data.</text>
</comment>
<evidence type="ECO:0000256" key="2">
    <source>
        <dbReference type="ARBA" id="ARBA00004443"/>
    </source>
</evidence>
<evidence type="ECO:0000256" key="5">
    <source>
        <dbReference type="ARBA" id="ARBA00022448"/>
    </source>
</evidence>
<keyword evidence="12" id="KW-1185">Reference proteome</keyword>
<proteinExistence type="inferred from homology"/>
<keyword evidence="11" id="KW-0830">Ubiquinone</keyword>
<dbReference type="InterPro" id="IPR006806">
    <property type="entry name" value="NDUFA5"/>
</dbReference>
<dbReference type="GO" id="GO:0022904">
    <property type="term" value="P:respiratory electron transport chain"/>
    <property type="evidence" value="ECO:0007669"/>
    <property type="project" value="InterPro"/>
</dbReference>
<evidence type="ECO:0000256" key="10">
    <source>
        <dbReference type="ARBA" id="ARBA00023136"/>
    </source>
</evidence>
<sequence length="122" mass="13982">MQEFLYVDLLQTTGLTGLAVALNPHHTLGVLYGKILRALQKMPAEAAYRKYTEQIVKERAEVVKTTRDVTELEHKIGCGQAEELILQAENELILARKMLSWKPWETLVTKPVPEQWTWPPTK</sequence>
<evidence type="ECO:0000313" key="11">
    <source>
        <dbReference type="EMBL" id="PNF35119.1"/>
    </source>
</evidence>
<evidence type="ECO:0000313" key="12">
    <source>
        <dbReference type="Proteomes" id="UP000235965"/>
    </source>
</evidence>
<evidence type="ECO:0000256" key="4">
    <source>
        <dbReference type="ARBA" id="ARBA00011533"/>
    </source>
</evidence>
<dbReference type="OrthoDB" id="286811at2759"/>